<dbReference type="InterPro" id="IPR009057">
    <property type="entry name" value="Homeodomain-like_sf"/>
</dbReference>
<evidence type="ECO:0000256" key="6">
    <source>
        <dbReference type="ARBA" id="ARBA00023163"/>
    </source>
</evidence>
<dbReference type="EMBL" id="JAGGLB010000003">
    <property type="protein sequence ID" value="MBP1989689.1"/>
    <property type="molecule type" value="Genomic_DNA"/>
</dbReference>
<dbReference type="PANTHER" id="PTHR30532:SF26">
    <property type="entry name" value="IRON(3+)-HYDROXAMATE-BINDING PROTEIN FHUD"/>
    <property type="match status" value="1"/>
</dbReference>
<feature type="domain" description="Fe/B12 periplasmic-binding" evidence="8">
    <location>
        <begin position="276"/>
        <end position="534"/>
    </location>
</feature>
<evidence type="ECO:0000313" key="9">
    <source>
        <dbReference type="EMBL" id="MBP1989689.1"/>
    </source>
</evidence>
<sequence>MSLPRVYVWSQIILLTGASAAKSDYISQAGYSLVIPFQGQCLWKIAGQGDGNVANGANGANFAYILPPATAIEVHNAPGLPWSAFVITFQSIELQKGSEPSADPLAVSSPVTLRVPPFYRLLELAEEIHKSLPEGSYAERYRAHSAFQELMFLLLKAAEESAAAEEDKGVQAVRKTIAYIDKYFASEITHTRLAELSGLSLRHYSRIFRQLTGQSPIDYLIRQRINEAERLLLSSADPIQDIAGKSGFRDPFHFSRSFKRQRGVSPRLYVNLRKDRSRLVTYQYLGEILALGMKPVGAPKLLLASGYLRKQAEGIEEMGMSVVTPYLDKLAKLKPDVILTFDGHHYSQYAKIAPTLDVSWSKPAFERFRLLADHLGKDKEAQAWLLSYQEKVEAARIKLAEYVKPGQTVSFFWARGLPRSFQAYYDAELFYDDLGCMAPEAVRHVQAISGHPFKSDIPVGELGKYAGDHMFVVVSRDPKSQREFRRWRQDPAWNELPAVKNNQVYLLSEDWLSEDPISRLGQLQDVVNLIQTNMQGIH</sequence>
<dbReference type="SMART" id="SM00342">
    <property type="entry name" value="HTH_ARAC"/>
    <property type="match status" value="1"/>
</dbReference>
<dbReference type="Proteomes" id="UP001519287">
    <property type="component" value="Unassembled WGS sequence"/>
</dbReference>
<reference evidence="9 10" key="1">
    <citation type="submission" date="2021-03" db="EMBL/GenBank/DDBJ databases">
        <title>Genomic Encyclopedia of Type Strains, Phase IV (KMG-IV): sequencing the most valuable type-strain genomes for metagenomic binning, comparative biology and taxonomic classification.</title>
        <authorList>
            <person name="Goeker M."/>
        </authorList>
    </citation>
    <scope>NUCLEOTIDE SEQUENCE [LARGE SCALE GENOMIC DNA]</scope>
    <source>
        <strain evidence="9 10">DSM 26048</strain>
    </source>
</reference>
<proteinExistence type="inferred from homology"/>
<keyword evidence="4" id="KW-0732">Signal</keyword>
<evidence type="ECO:0000256" key="3">
    <source>
        <dbReference type="ARBA" id="ARBA00022448"/>
    </source>
</evidence>
<evidence type="ECO:0000256" key="1">
    <source>
        <dbReference type="ARBA" id="ARBA00004196"/>
    </source>
</evidence>
<gene>
    <name evidence="9" type="ORF">J2Z66_001287</name>
</gene>
<dbReference type="RefSeq" id="WP_209970501.1">
    <property type="nucleotide sequence ID" value="NZ_JAGGLB010000003.1"/>
</dbReference>
<keyword evidence="5" id="KW-0805">Transcription regulation</keyword>
<dbReference type="SUPFAM" id="SSF53807">
    <property type="entry name" value="Helical backbone' metal receptor"/>
    <property type="match status" value="1"/>
</dbReference>
<dbReference type="InterPro" id="IPR018060">
    <property type="entry name" value="HTH_AraC"/>
</dbReference>
<keyword evidence="3" id="KW-0813">Transport</keyword>
<dbReference type="PROSITE" id="PS50983">
    <property type="entry name" value="FE_B12_PBP"/>
    <property type="match status" value="1"/>
</dbReference>
<feature type="domain" description="HTH araC/xylS-type" evidence="7">
    <location>
        <begin position="174"/>
        <end position="272"/>
    </location>
</feature>
<dbReference type="Pfam" id="PF01497">
    <property type="entry name" value="Peripla_BP_2"/>
    <property type="match status" value="1"/>
</dbReference>
<protein>
    <submittedName>
        <fullName evidence="9">ABC-type Fe3+-hydroxamate transport system substrate-binding protein</fullName>
    </submittedName>
</protein>
<dbReference type="SUPFAM" id="SSF46689">
    <property type="entry name" value="Homeodomain-like"/>
    <property type="match status" value="2"/>
</dbReference>
<evidence type="ECO:0000259" key="7">
    <source>
        <dbReference type="PROSITE" id="PS01124"/>
    </source>
</evidence>
<comment type="subcellular location">
    <subcellularLocation>
        <location evidence="1">Cell envelope</location>
    </subcellularLocation>
</comment>
<comment type="similarity">
    <text evidence="2">Belongs to the bacterial solute-binding protein 8 family.</text>
</comment>
<evidence type="ECO:0000256" key="5">
    <source>
        <dbReference type="ARBA" id="ARBA00023015"/>
    </source>
</evidence>
<evidence type="ECO:0000259" key="8">
    <source>
        <dbReference type="PROSITE" id="PS50983"/>
    </source>
</evidence>
<dbReference type="Gene3D" id="3.40.50.1980">
    <property type="entry name" value="Nitrogenase molybdenum iron protein domain"/>
    <property type="match status" value="2"/>
</dbReference>
<dbReference type="PROSITE" id="PS01124">
    <property type="entry name" value="HTH_ARAC_FAMILY_2"/>
    <property type="match status" value="1"/>
</dbReference>
<dbReference type="Gene3D" id="1.10.10.60">
    <property type="entry name" value="Homeodomain-like"/>
    <property type="match status" value="2"/>
</dbReference>
<comment type="caution">
    <text evidence="9">The sequence shown here is derived from an EMBL/GenBank/DDBJ whole genome shotgun (WGS) entry which is preliminary data.</text>
</comment>
<dbReference type="Pfam" id="PF12833">
    <property type="entry name" value="HTH_18"/>
    <property type="match status" value="1"/>
</dbReference>
<keyword evidence="6" id="KW-0804">Transcription</keyword>
<keyword evidence="10" id="KW-1185">Reference proteome</keyword>
<evidence type="ECO:0000313" key="10">
    <source>
        <dbReference type="Proteomes" id="UP001519287"/>
    </source>
</evidence>
<evidence type="ECO:0000256" key="4">
    <source>
        <dbReference type="ARBA" id="ARBA00022729"/>
    </source>
</evidence>
<organism evidence="9 10">
    <name type="scientific">Paenibacillus eucommiae</name>
    <dbReference type="NCBI Taxonomy" id="1355755"/>
    <lineage>
        <taxon>Bacteria</taxon>
        <taxon>Bacillati</taxon>
        <taxon>Bacillota</taxon>
        <taxon>Bacilli</taxon>
        <taxon>Bacillales</taxon>
        <taxon>Paenibacillaceae</taxon>
        <taxon>Paenibacillus</taxon>
    </lineage>
</organism>
<dbReference type="InterPro" id="IPR051313">
    <property type="entry name" value="Bact_iron-sidero_bind"/>
</dbReference>
<name>A0ABS4IQ35_9BACL</name>
<accession>A0ABS4IQ35</accession>
<evidence type="ECO:0000256" key="2">
    <source>
        <dbReference type="ARBA" id="ARBA00008814"/>
    </source>
</evidence>
<dbReference type="PANTHER" id="PTHR30532">
    <property type="entry name" value="IRON III DICITRATE-BINDING PERIPLASMIC PROTEIN"/>
    <property type="match status" value="1"/>
</dbReference>
<dbReference type="InterPro" id="IPR002491">
    <property type="entry name" value="ABC_transptr_periplasmic_BD"/>
</dbReference>